<protein>
    <submittedName>
        <fullName evidence="1">Uncharacterized protein</fullName>
    </submittedName>
</protein>
<dbReference type="STRING" id="391625.PPSIR1_35297"/>
<organism evidence="1 2">
    <name type="scientific">Plesiocystis pacifica SIR-1</name>
    <dbReference type="NCBI Taxonomy" id="391625"/>
    <lineage>
        <taxon>Bacteria</taxon>
        <taxon>Pseudomonadati</taxon>
        <taxon>Myxococcota</taxon>
        <taxon>Polyangia</taxon>
        <taxon>Nannocystales</taxon>
        <taxon>Nannocystaceae</taxon>
        <taxon>Plesiocystis</taxon>
    </lineage>
</organism>
<sequence>MTTQPDDPMEPRPPFFHFYERRRDLREELSLAALSFVLAKAVSASVGPFEPARVGLLAVGLVPFLSYAWIAIQSVRGSLGPQRWKSPQAKARHQLEELAQFGVRVFVAHYAGLQLAGHVGAHEGLAAQLLPLLIYALQAKAYHDMHVVQHLRGHALGPADRDLAARCRSLD</sequence>
<evidence type="ECO:0000313" key="1">
    <source>
        <dbReference type="EMBL" id="EDM79504.1"/>
    </source>
</evidence>
<evidence type="ECO:0000313" key="2">
    <source>
        <dbReference type="Proteomes" id="UP000005801"/>
    </source>
</evidence>
<name>A6G3W7_9BACT</name>
<dbReference type="RefSeq" id="WP_006971416.1">
    <property type="nucleotide sequence ID" value="NZ_ABCS01000019.1"/>
</dbReference>
<comment type="caution">
    <text evidence="1">The sequence shown here is derived from an EMBL/GenBank/DDBJ whole genome shotgun (WGS) entry which is preliminary data.</text>
</comment>
<dbReference type="EMBL" id="ABCS01000019">
    <property type="protein sequence ID" value="EDM79504.1"/>
    <property type="molecule type" value="Genomic_DNA"/>
</dbReference>
<dbReference type="AlphaFoldDB" id="A6G3W7"/>
<keyword evidence="2" id="KW-1185">Reference proteome</keyword>
<gene>
    <name evidence="1" type="ORF">PPSIR1_35297</name>
</gene>
<reference evidence="1 2" key="1">
    <citation type="submission" date="2007-06" db="EMBL/GenBank/DDBJ databases">
        <authorList>
            <person name="Shimkets L."/>
            <person name="Ferriera S."/>
            <person name="Johnson J."/>
            <person name="Kravitz S."/>
            <person name="Beeson K."/>
            <person name="Sutton G."/>
            <person name="Rogers Y.-H."/>
            <person name="Friedman R."/>
            <person name="Frazier M."/>
            <person name="Venter J.C."/>
        </authorList>
    </citation>
    <scope>NUCLEOTIDE SEQUENCE [LARGE SCALE GENOMIC DNA]</scope>
    <source>
        <strain evidence="1 2">SIR-1</strain>
    </source>
</reference>
<dbReference type="Proteomes" id="UP000005801">
    <property type="component" value="Unassembled WGS sequence"/>
</dbReference>
<proteinExistence type="predicted"/>
<accession>A6G3W7</accession>